<dbReference type="AlphaFoldDB" id="A0A381YYU7"/>
<dbReference type="PANTHER" id="PTHR11138:SF5">
    <property type="entry name" value="METHIONYL-TRNA FORMYLTRANSFERASE, MITOCHONDRIAL"/>
    <property type="match status" value="1"/>
</dbReference>
<dbReference type="InterPro" id="IPR002376">
    <property type="entry name" value="Formyl_transf_N"/>
</dbReference>
<dbReference type="EMBL" id="UINC01019401">
    <property type="protein sequence ID" value="SVA82129.1"/>
    <property type="molecule type" value="Genomic_DNA"/>
</dbReference>
<gene>
    <name evidence="2" type="ORF">METZ01_LOCUS134983</name>
</gene>
<name>A0A381YYU7_9ZZZZ</name>
<accession>A0A381YYU7</accession>
<feature type="domain" description="Formyl transferase N-terminal" evidence="1">
    <location>
        <begin position="132"/>
        <end position="230"/>
    </location>
</feature>
<evidence type="ECO:0000259" key="1">
    <source>
        <dbReference type="Pfam" id="PF00551"/>
    </source>
</evidence>
<proteinExistence type="predicted"/>
<dbReference type="GO" id="GO:0005829">
    <property type="term" value="C:cytosol"/>
    <property type="evidence" value="ECO:0007669"/>
    <property type="project" value="TreeGrafter"/>
</dbReference>
<dbReference type="InterPro" id="IPR036477">
    <property type="entry name" value="Formyl_transf_N_sf"/>
</dbReference>
<dbReference type="GO" id="GO:0004479">
    <property type="term" value="F:methionyl-tRNA formyltransferase activity"/>
    <property type="evidence" value="ECO:0007669"/>
    <property type="project" value="TreeGrafter"/>
</dbReference>
<dbReference type="PANTHER" id="PTHR11138">
    <property type="entry name" value="METHIONYL-TRNA FORMYLTRANSFERASE"/>
    <property type="match status" value="1"/>
</dbReference>
<evidence type="ECO:0000313" key="2">
    <source>
        <dbReference type="EMBL" id="SVA82129.1"/>
    </source>
</evidence>
<reference evidence="2" key="1">
    <citation type="submission" date="2018-05" db="EMBL/GenBank/DDBJ databases">
        <authorList>
            <person name="Lanie J.A."/>
            <person name="Ng W.-L."/>
            <person name="Kazmierczak K.M."/>
            <person name="Andrzejewski T.M."/>
            <person name="Davidsen T.M."/>
            <person name="Wayne K.J."/>
            <person name="Tettelin H."/>
            <person name="Glass J.I."/>
            <person name="Rusch D."/>
            <person name="Podicherti R."/>
            <person name="Tsui H.-C.T."/>
            <person name="Winkler M.E."/>
        </authorList>
    </citation>
    <scope>NUCLEOTIDE SEQUENCE</scope>
</reference>
<dbReference type="SUPFAM" id="SSF53328">
    <property type="entry name" value="Formyltransferase"/>
    <property type="match status" value="1"/>
</dbReference>
<protein>
    <recommendedName>
        <fullName evidence="1">Formyl transferase N-terminal domain-containing protein</fullName>
    </recommendedName>
</protein>
<sequence length="289" mass="32067">IPAPRSRVSDNRTIIKLTWRSWMRVHVVIDESGFFLPAYLEHVALNLPDGLEITGVTVLRNSPSAPTIYSHMRSHLAAIGIPACLRLGSKAFKQLARELAGLAGLPVRSGSVFGAARNLDLPVRRVTEANGSETLRWIASGAPDLLLSSCSQVFRKDLLALPRIGSINRHSSLLPSYGGVFPMFQALIRGEERLGSTVHVMTPEIDSGVIVAQSSFLVTEEMTLYDCYERSYSDCGPLTVESLSKIRDLSLTNLDNADFGIQNDLERSYFGLPTEEDWVRFRQTNRRFC</sequence>
<dbReference type="Pfam" id="PF00551">
    <property type="entry name" value="Formyl_trans_N"/>
    <property type="match status" value="1"/>
</dbReference>
<organism evidence="2">
    <name type="scientific">marine metagenome</name>
    <dbReference type="NCBI Taxonomy" id="408172"/>
    <lineage>
        <taxon>unclassified sequences</taxon>
        <taxon>metagenomes</taxon>
        <taxon>ecological metagenomes</taxon>
    </lineage>
</organism>
<dbReference type="Gene3D" id="3.40.50.12230">
    <property type="match status" value="1"/>
</dbReference>
<feature type="non-terminal residue" evidence="2">
    <location>
        <position position="1"/>
    </location>
</feature>